<evidence type="ECO:0000256" key="10">
    <source>
        <dbReference type="SAM" id="Phobius"/>
    </source>
</evidence>
<keyword evidence="6 10" id="KW-1133">Transmembrane helix</keyword>
<reference evidence="13 14" key="1">
    <citation type="submission" date="2018-02" db="EMBL/GenBank/DDBJ databases">
        <title>Draft genome of wild Prunus yedoensis var. nudiflora.</title>
        <authorList>
            <person name="Baek S."/>
            <person name="Kim J.-H."/>
            <person name="Choi K."/>
            <person name="Kim G.-B."/>
            <person name="Cho A."/>
            <person name="Jang H."/>
            <person name="Shin C.-H."/>
            <person name="Yu H.-J."/>
            <person name="Mun J.-H."/>
        </authorList>
    </citation>
    <scope>NUCLEOTIDE SEQUENCE [LARGE SCALE GENOMIC DNA]</scope>
    <source>
        <strain evidence="14">cv. Jeju island</strain>
        <tissue evidence="13">Leaf</tissue>
    </source>
</reference>
<keyword evidence="5" id="KW-0630">Potassium</keyword>
<comment type="subcellular location">
    <subcellularLocation>
        <location evidence="1">Membrane</location>
        <topology evidence="1">Multi-pass membrane protein</topology>
    </subcellularLocation>
</comment>
<dbReference type="InterPro" id="IPR050794">
    <property type="entry name" value="CPA2_transporter"/>
</dbReference>
<evidence type="ECO:0000256" key="2">
    <source>
        <dbReference type="ARBA" id="ARBA00022448"/>
    </source>
</evidence>
<dbReference type="GO" id="GO:0015297">
    <property type="term" value="F:antiporter activity"/>
    <property type="evidence" value="ECO:0007669"/>
    <property type="project" value="InterPro"/>
</dbReference>
<dbReference type="InterPro" id="IPR006153">
    <property type="entry name" value="Cation/H_exchanger_TM"/>
</dbReference>
<evidence type="ECO:0000256" key="7">
    <source>
        <dbReference type="ARBA" id="ARBA00023065"/>
    </source>
</evidence>
<keyword evidence="7" id="KW-0406">Ion transport</keyword>
<gene>
    <name evidence="13" type="ORF">Pyn_02000</name>
</gene>
<comment type="similarity">
    <text evidence="9">Belongs to the monovalent cation:proton antiporter 2 (CPA2) transporter (TC 2.A.37) family. CHX (TC 2.A.37.4) subfamily.</text>
</comment>
<keyword evidence="8 10" id="KW-0472">Membrane</keyword>
<evidence type="ECO:0000256" key="11">
    <source>
        <dbReference type="SAM" id="SignalP"/>
    </source>
</evidence>
<comment type="caution">
    <text evidence="13">The sequence shown here is derived from an EMBL/GenBank/DDBJ whole genome shotgun (WGS) entry which is preliminary data.</text>
</comment>
<dbReference type="PANTHER" id="PTHR32468">
    <property type="entry name" value="CATION/H + ANTIPORTER"/>
    <property type="match status" value="1"/>
</dbReference>
<keyword evidence="3" id="KW-0633">Potassium transport</keyword>
<evidence type="ECO:0000256" key="8">
    <source>
        <dbReference type="ARBA" id="ARBA00023136"/>
    </source>
</evidence>
<evidence type="ECO:0000256" key="5">
    <source>
        <dbReference type="ARBA" id="ARBA00022958"/>
    </source>
</evidence>
<dbReference type="Pfam" id="PF00999">
    <property type="entry name" value="Na_H_Exchanger"/>
    <property type="match status" value="1"/>
</dbReference>
<dbReference type="InterPro" id="IPR038770">
    <property type="entry name" value="Na+/solute_symporter_sf"/>
</dbReference>
<evidence type="ECO:0000256" key="3">
    <source>
        <dbReference type="ARBA" id="ARBA00022538"/>
    </source>
</evidence>
<feature type="chain" id="PRO_5016348612" evidence="11">
    <location>
        <begin position="23"/>
        <end position="115"/>
    </location>
</feature>
<evidence type="ECO:0000256" key="9">
    <source>
        <dbReference type="ARBA" id="ARBA00038341"/>
    </source>
</evidence>
<dbReference type="GO" id="GO:0006885">
    <property type="term" value="P:regulation of pH"/>
    <property type="evidence" value="ECO:0007669"/>
    <property type="project" value="TreeGrafter"/>
</dbReference>
<dbReference type="GO" id="GO:0012505">
    <property type="term" value="C:endomembrane system"/>
    <property type="evidence" value="ECO:0007669"/>
    <property type="project" value="TreeGrafter"/>
</dbReference>
<feature type="transmembrane region" description="Helical" evidence="10">
    <location>
        <begin position="91"/>
        <end position="111"/>
    </location>
</feature>
<dbReference type="Proteomes" id="UP000250321">
    <property type="component" value="Unassembled WGS sequence"/>
</dbReference>
<name>A0A314UVV7_PRUYE</name>
<proteinExistence type="inferred from homology"/>
<dbReference type="AlphaFoldDB" id="A0A314UVV7"/>
<evidence type="ECO:0000256" key="4">
    <source>
        <dbReference type="ARBA" id="ARBA00022692"/>
    </source>
</evidence>
<organism evidence="13 14">
    <name type="scientific">Prunus yedoensis var. nudiflora</name>
    <dbReference type="NCBI Taxonomy" id="2094558"/>
    <lineage>
        <taxon>Eukaryota</taxon>
        <taxon>Viridiplantae</taxon>
        <taxon>Streptophyta</taxon>
        <taxon>Embryophyta</taxon>
        <taxon>Tracheophyta</taxon>
        <taxon>Spermatophyta</taxon>
        <taxon>Magnoliopsida</taxon>
        <taxon>eudicotyledons</taxon>
        <taxon>Gunneridae</taxon>
        <taxon>Pentapetalae</taxon>
        <taxon>rosids</taxon>
        <taxon>fabids</taxon>
        <taxon>Rosales</taxon>
        <taxon>Rosaceae</taxon>
        <taxon>Amygdaloideae</taxon>
        <taxon>Amygdaleae</taxon>
        <taxon>Prunus</taxon>
    </lineage>
</organism>
<dbReference type="PANTHER" id="PTHR32468:SF23">
    <property type="entry name" value="CATION_H(+) ANTIPORTER 14"/>
    <property type="match status" value="1"/>
</dbReference>
<keyword evidence="11" id="KW-0732">Signal</keyword>
<dbReference type="GO" id="GO:1902600">
    <property type="term" value="P:proton transmembrane transport"/>
    <property type="evidence" value="ECO:0007669"/>
    <property type="project" value="InterPro"/>
</dbReference>
<protein>
    <submittedName>
        <fullName evidence="13">Cation/H(+) antiporter 14</fullName>
    </submittedName>
</protein>
<keyword evidence="14" id="KW-1185">Reference proteome</keyword>
<sequence>MIQIALPAIVLVLLLCCICLDCSDVMIYFTQAGIIIGPTILGRYVTFMRYLFPPEGRVTLQIFANLGFMFHFFILGVQLNANLLKKVGTNAALIGSLAFAMPYVIGGLTYLTMRS</sequence>
<dbReference type="Gene3D" id="1.20.1530.20">
    <property type="match status" value="1"/>
</dbReference>
<feature type="transmembrane region" description="Helical" evidence="10">
    <location>
        <begin position="29"/>
        <end position="46"/>
    </location>
</feature>
<keyword evidence="2" id="KW-0813">Transport</keyword>
<evidence type="ECO:0000256" key="6">
    <source>
        <dbReference type="ARBA" id="ARBA00022989"/>
    </source>
</evidence>
<evidence type="ECO:0000259" key="12">
    <source>
        <dbReference type="Pfam" id="PF00999"/>
    </source>
</evidence>
<dbReference type="EMBL" id="PJQY01002991">
    <property type="protein sequence ID" value="PQM41058.1"/>
    <property type="molecule type" value="Genomic_DNA"/>
</dbReference>
<dbReference type="OrthoDB" id="2687058at2759"/>
<evidence type="ECO:0000256" key="1">
    <source>
        <dbReference type="ARBA" id="ARBA00004141"/>
    </source>
</evidence>
<feature type="signal peptide" evidence="11">
    <location>
        <begin position="1"/>
        <end position="22"/>
    </location>
</feature>
<dbReference type="GO" id="GO:0016020">
    <property type="term" value="C:membrane"/>
    <property type="evidence" value="ECO:0007669"/>
    <property type="project" value="UniProtKB-SubCell"/>
</dbReference>
<feature type="domain" description="Cation/H+ exchanger transmembrane" evidence="12">
    <location>
        <begin position="28"/>
        <end position="111"/>
    </location>
</feature>
<accession>A0A314UVV7</accession>
<feature type="transmembrane region" description="Helical" evidence="10">
    <location>
        <begin position="58"/>
        <end position="79"/>
    </location>
</feature>
<evidence type="ECO:0000313" key="13">
    <source>
        <dbReference type="EMBL" id="PQM41058.1"/>
    </source>
</evidence>
<evidence type="ECO:0000313" key="14">
    <source>
        <dbReference type="Proteomes" id="UP000250321"/>
    </source>
</evidence>
<keyword evidence="4 10" id="KW-0812">Transmembrane</keyword>
<dbReference type="GO" id="GO:0006813">
    <property type="term" value="P:potassium ion transport"/>
    <property type="evidence" value="ECO:0007669"/>
    <property type="project" value="UniProtKB-KW"/>
</dbReference>